<dbReference type="EMBL" id="LAZR01008131">
    <property type="protein sequence ID" value="KKM80758.1"/>
    <property type="molecule type" value="Genomic_DNA"/>
</dbReference>
<sequence length="100" mass="10594">MGAGRVSIITKAAATARAFVMRWLGAGSSLRSWFSLGQTRRDYKAKVGDGRGNSIVVACVNWIARTFPEAPVQVTQAGADGVQVPIPDHPMATLLENPNG</sequence>
<gene>
    <name evidence="1" type="ORF">LCGC14_1336570</name>
</gene>
<evidence type="ECO:0000313" key="1">
    <source>
        <dbReference type="EMBL" id="KKM80758.1"/>
    </source>
</evidence>
<comment type="caution">
    <text evidence="1">The sequence shown here is derived from an EMBL/GenBank/DDBJ whole genome shotgun (WGS) entry which is preliminary data.</text>
</comment>
<accession>A0A0F9KFR7</accession>
<feature type="non-terminal residue" evidence="1">
    <location>
        <position position="100"/>
    </location>
</feature>
<protein>
    <submittedName>
        <fullName evidence="1">Uncharacterized protein</fullName>
    </submittedName>
</protein>
<reference evidence="1" key="1">
    <citation type="journal article" date="2015" name="Nature">
        <title>Complex archaea that bridge the gap between prokaryotes and eukaryotes.</title>
        <authorList>
            <person name="Spang A."/>
            <person name="Saw J.H."/>
            <person name="Jorgensen S.L."/>
            <person name="Zaremba-Niedzwiedzka K."/>
            <person name="Martijn J."/>
            <person name="Lind A.E."/>
            <person name="van Eijk R."/>
            <person name="Schleper C."/>
            <person name="Guy L."/>
            <person name="Ettema T.J."/>
        </authorList>
    </citation>
    <scope>NUCLEOTIDE SEQUENCE</scope>
</reference>
<organism evidence="1">
    <name type="scientific">marine sediment metagenome</name>
    <dbReference type="NCBI Taxonomy" id="412755"/>
    <lineage>
        <taxon>unclassified sequences</taxon>
        <taxon>metagenomes</taxon>
        <taxon>ecological metagenomes</taxon>
    </lineage>
</organism>
<dbReference type="AlphaFoldDB" id="A0A0F9KFR7"/>
<name>A0A0F9KFR7_9ZZZZ</name>
<proteinExistence type="predicted"/>